<name>A0A9P6WLS6_9ASCO</name>
<accession>A0A9P6WLS6</accession>
<organism evidence="3 4">
    <name type="scientific">Pichia californica</name>
    <dbReference type="NCBI Taxonomy" id="460514"/>
    <lineage>
        <taxon>Eukaryota</taxon>
        <taxon>Fungi</taxon>
        <taxon>Dikarya</taxon>
        <taxon>Ascomycota</taxon>
        <taxon>Saccharomycotina</taxon>
        <taxon>Pichiomycetes</taxon>
        <taxon>Pichiales</taxon>
        <taxon>Pichiaceae</taxon>
        <taxon>Pichia</taxon>
    </lineage>
</organism>
<keyword evidence="4" id="KW-1185">Reference proteome</keyword>
<feature type="compositionally biased region" description="Low complexity" evidence="2">
    <location>
        <begin position="900"/>
        <end position="914"/>
    </location>
</feature>
<sequence length="1113" mass="120924">MSSPTSPVKATAEQPIESVSTQLHNKTVLHKTVTSSGKESTWVSPFRIDQQDVSKKLTSKAKNPSSYISAGSTPITPPGTEEEPILTPNNEDEDDEAPLEADETVAEHVNEEDADEEEPITPEEEPITPEEEPITPEEEPIAEPEEEEEEEEEAVEDVATAESPAEELSSPTKVRPAKQEIPAIIKSHPKMLNRYKENFNITSQIMNKNRIENFDRRVDLGAGLVLTEEQIYELAKKKLEPLMKQIDDRVAENNARDAAAAAKVEETIRLNDEAVVAKELASYKATVDSKTKTIQAEHEKRTKQLSDKASKSKTSTENHIQKQKDEIIKDKKDSEIAEENAKNDHVTNKETLTKTADQLKIDKTQELEDSKAKQIEETEAAEKFQTDGVALQSKQVELKNELDAKKAELEEKIKKVEALIASKHEKKESIRLSVKRRKVADRSFDIIDAKHARAAANVAILSGQVGLLGDRLAAHSTKIDHLTTTAKDALTTKRGEATTAASEWEEHLAQVRLEEAKKQEQIRIAAEEERKRVEQEKAEEEARLAKEKEEEEAKIAKEKEEEEAKIAKEKEEAAIAAENKKKEEEEEAIRVAADLARMRQLQELNQEKIRLQKELEKQHNDFAAAEKARADAELKADETKRSSSAGILSGAAAAVIGATTGAVTGAAVAGSAVGNVASAATGAVGNTGDLATSSTPAIAEKLVEPTSYKSELEASNVGTNLGNNNPFYTGEFTENNDDLPSTIHEEEEEEEKIPKETTEPVELEVPTKTIEETASDNDTIGETPVEEPTVEEPTVEEPTVEEPVVDESAIEEVQISELNPDDDVSLQAAPVRRRSMVDEAIANMTPDKIAKMNTPLTAQLKAKAVAEGKSVGSTKAEKIAAAAAAATAAATEGNGKRSRSNSLLKLKRSASNLKNRSRSSSFKNDAPPNLAKKTPVESDKASNRTKVNASIGTSTAKTTTTTTKPINISASAATADASAFDTTVPATPTIENSSIIGNVPTTPFSIAPSGISETPIVAEAEAVQFKPNDESLKKVATPVAESSEDEDDSDLEPETANPVFTEKIGAVEETAPTTANTDSAVNDNFVEVSTLETVSSNEYHQHQDDPDYMVIEN</sequence>
<feature type="region of interest" description="Disordered" evidence="2">
    <location>
        <begin position="1"/>
        <end position="179"/>
    </location>
</feature>
<feature type="region of interest" description="Disordered" evidence="2">
    <location>
        <begin position="529"/>
        <end position="566"/>
    </location>
</feature>
<reference evidence="3" key="1">
    <citation type="submission" date="2020-11" db="EMBL/GenBank/DDBJ databases">
        <title>Kefir isolates.</title>
        <authorList>
            <person name="Marcisauskas S."/>
            <person name="Kim Y."/>
            <person name="Blasche S."/>
        </authorList>
    </citation>
    <scope>NUCLEOTIDE SEQUENCE</scope>
    <source>
        <strain evidence="3">Olga-1</strain>
    </source>
</reference>
<feature type="compositionally biased region" description="Acidic residues" evidence="2">
    <location>
        <begin position="80"/>
        <end position="104"/>
    </location>
</feature>
<protein>
    <submittedName>
        <fullName evidence="3">Uncharacterized protein</fullName>
    </submittedName>
</protein>
<gene>
    <name evidence="3" type="ORF">C6P40_005174</name>
</gene>
<feature type="compositionally biased region" description="Polar residues" evidence="2">
    <location>
        <begin position="1071"/>
        <end position="1082"/>
    </location>
</feature>
<feature type="region of interest" description="Disordered" evidence="2">
    <location>
        <begin position="292"/>
        <end position="322"/>
    </location>
</feature>
<evidence type="ECO:0000313" key="3">
    <source>
        <dbReference type="EMBL" id="KAG0689352.1"/>
    </source>
</evidence>
<keyword evidence="1" id="KW-0175">Coiled coil</keyword>
<evidence type="ECO:0000256" key="1">
    <source>
        <dbReference type="SAM" id="Coils"/>
    </source>
</evidence>
<feature type="compositionally biased region" description="Acidic residues" evidence="2">
    <location>
        <begin position="112"/>
        <end position="156"/>
    </location>
</feature>
<feature type="compositionally biased region" description="Polar residues" evidence="2">
    <location>
        <begin position="32"/>
        <end position="43"/>
    </location>
</feature>
<feature type="compositionally biased region" description="Low complexity" evidence="2">
    <location>
        <begin position="880"/>
        <end position="891"/>
    </location>
</feature>
<feature type="compositionally biased region" description="Polar residues" evidence="2">
    <location>
        <begin position="60"/>
        <end position="72"/>
    </location>
</feature>
<dbReference type="AlphaFoldDB" id="A0A9P6WLS6"/>
<evidence type="ECO:0000256" key="2">
    <source>
        <dbReference type="SAM" id="MobiDB-lite"/>
    </source>
</evidence>
<evidence type="ECO:0000313" key="4">
    <source>
        <dbReference type="Proteomes" id="UP000697127"/>
    </source>
</evidence>
<dbReference type="OrthoDB" id="4070583at2759"/>
<dbReference type="Proteomes" id="UP000697127">
    <property type="component" value="Unassembled WGS sequence"/>
</dbReference>
<proteinExistence type="predicted"/>
<feature type="region of interest" description="Disordered" evidence="2">
    <location>
        <begin position="715"/>
        <end position="804"/>
    </location>
</feature>
<dbReference type="EMBL" id="PUHW01000085">
    <property type="protein sequence ID" value="KAG0689352.1"/>
    <property type="molecule type" value="Genomic_DNA"/>
</dbReference>
<feature type="compositionally biased region" description="Acidic residues" evidence="2">
    <location>
        <begin position="784"/>
        <end position="804"/>
    </location>
</feature>
<feature type="compositionally biased region" description="Polar residues" evidence="2">
    <location>
        <begin position="716"/>
        <end position="727"/>
    </location>
</feature>
<comment type="caution">
    <text evidence="3">The sequence shown here is derived from an EMBL/GenBank/DDBJ whole genome shotgun (WGS) entry which is preliminary data.</text>
</comment>
<feature type="region of interest" description="Disordered" evidence="2">
    <location>
        <begin position="1033"/>
        <end position="1113"/>
    </location>
</feature>
<feature type="compositionally biased region" description="Acidic residues" evidence="2">
    <location>
        <begin position="1042"/>
        <end position="1053"/>
    </location>
</feature>
<feature type="coiled-coil region" evidence="1">
    <location>
        <begin position="392"/>
        <end position="426"/>
    </location>
</feature>
<feature type="region of interest" description="Disordered" evidence="2">
    <location>
        <begin position="866"/>
        <end position="961"/>
    </location>
</feature>